<gene>
    <name evidence="2" type="ORF">BRADI_2g11216v3</name>
</gene>
<feature type="compositionally biased region" description="Basic residues" evidence="1">
    <location>
        <begin position="38"/>
        <end position="47"/>
    </location>
</feature>
<dbReference type="EMBL" id="CM000881">
    <property type="protein sequence ID" value="PNT70386.1"/>
    <property type="molecule type" value="Genomic_DNA"/>
</dbReference>
<evidence type="ECO:0000313" key="2">
    <source>
        <dbReference type="EMBL" id="PNT70386.1"/>
    </source>
</evidence>
<dbReference type="EnsemblPlants" id="PNT70386">
    <property type="protein sequence ID" value="PNT70386"/>
    <property type="gene ID" value="BRADI_2g11216v3"/>
</dbReference>
<accession>A0A2K2D7X7</accession>
<dbReference type="Gramene" id="PNT70386">
    <property type="protein sequence ID" value="PNT70386"/>
    <property type="gene ID" value="BRADI_2g11216v3"/>
</dbReference>
<keyword evidence="4" id="KW-1185">Reference proteome</keyword>
<sequence>MPLRVRFSTAFAVPGSELIAPPRARPIGGAAGPGGKASSKHKAKPGHMRVRIIEPVDRAPGSAALDCYSLRTGHVRGYLHQVTDRGNFSACVSSFTHVKMHMLVVNTGFTVWINAYGVHP</sequence>
<dbReference type="Proteomes" id="UP000008810">
    <property type="component" value="Chromosome 2"/>
</dbReference>
<dbReference type="InParanoid" id="A0A2K2D7X7"/>
<dbReference type="AlphaFoldDB" id="A0A2K2D7X7"/>
<proteinExistence type="predicted"/>
<feature type="region of interest" description="Disordered" evidence="1">
    <location>
        <begin position="23"/>
        <end position="47"/>
    </location>
</feature>
<reference evidence="2" key="2">
    <citation type="submission" date="2017-06" db="EMBL/GenBank/DDBJ databases">
        <title>WGS assembly of Brachypodium distachyon.</title>
        <authorList>
            <consortium name="The International Brachypodium Initiative"/>
            <person name="Lucas S."/>
            <person name="Harmon-Smith M."/>
            <person name="Lail K."/>
            <person name="Tice H."/>
            <person name="Grimwood J."/>
            <person name="Bruce D."/>
            <person name="Barry K."/>
            <person name="Shu S."/>
            <person name="Lindquist E."/>
            <person name="Wang M."/>
            <person name="Pitluck S."/>
            <person name="Vogel J.P."/>
            <person name="Garvin D.F."/>
            <person name="Mockler T.C."/>
            <person name="Schmutz J."/>
            <person name="Rokhsar D."/>
            <person name="Bevan M.W."/>
        </authorList>
    </citation>
    <scope>NUCLEOTIDE SEQUENCE</scope>
    <source>
        <strain evidence="2">Bd21</strain>
    </source>
</reference>
<protein>
    <submittedName>
        <fullName evidence="2 3">Uncharacterized protein</fullName>
    </submittedName>
</protein>
<evidence type="ECO:0000313" key="3">
    <source>
        <dbReference type="EnsemblPlants" id="PNT70386"/>
    </source>
</evidence>
<reference evidence="2 3" key="1">
    <citation type="journal article" date="2010" name="Nature">
        <title>Genome sequencing and analysis of the model grass Brachypodium distachyon.</title>
        <authorList>
            <consortium name="International Brachypodium Initiative"/>
        </authorList>
    </citation>
    <scope>NUCLEOTIDE SEQUENCE [LARGE SCALE GENOMIC DNA]</scope>
    <source>
        <strain evidence="2 3">Bd21</strain>
    </source>
</reference>
<evidence type="ECO:0000313" key="4">
    <source>
        <dbReference type="Proteomes" id="UP000008810"/>
    </source>
</evidence>
<reference evidence="3" key="3">
    <citation type="submission" date="2018-08" db="UniProtKB">
        <authorList>
            <consortium name="EnsemblPlants"/>
        </authorList>
    </citation>
    <scope>IDENTIFICATION</scope>
    <source>
        <strain evidence="3">cv. Bd21</strain>
    </source>
</reference>
<evidence type="ECO:0000256" key="1">
    <source>
        <dbReference type="SAM" id="MobiDB-lite"/>
    </source>
</evidence>
<organism evidence="2">
    <name type="scientific">Brachypodium distachyon</name>
    <name type="common">Purple false brome</name>
    <name type="synonym">Trachynia distachya</name>
    <dbReference type="NCBI Taxonomy" id="15368"/>
    <lineage>
        <taxon>Eukaryota</taxon>
        <taxon>Viridiplantae</taxon>
        <taxon>Streptophyta</taxon>
        <taxon>Embryophyta</taxon>
        <taxon>Tracheophyta</taxon>
        <taxon>Spermatophyta</taxon>
        <taxon>Magnoliopsida</taxon>
        <taxon>Liliopsida</taxon>
        <taxon>Poales</taxon>
        <taxon>Poaceae</taxon>
        <taxon>BOP clade</taxon>
        <taxon>Pooideae</taxon>
        <taxon>Stipodae</taxon>
        <taxon>Brachypodieae</taxon>
        <taxon>Brachypodium</taxon>
    </lineage>
</organism>
<name>A0A2K2D7X7_BRADI</name>